<evidence type="ECO:0000313" key="2">
    <source>
        <dbReference type="EMBL" id="VDM52079.1"/>
    </source>
</evidence>
<name>A0A158PDB3_ANGCS</name>
<dbReference type="WBParaSite" id="ACOC_0000049301-mRNA-1">
    <property type="protein sequence ID" value="ACOC_0000049301-mRNA-1"/>
    <property type="gene ID" value="ACOC_0000049301"/>
</dbReference>
<reference evidence="4" key="1">
    <citation type="submission" date="2016-04" db="UniProtKB">
        <authorList>
            <consortium name="WormBaseParasite"/>
        </authorList>
    </citation>
    <scope>IDENTIFICATION</scope>
</reference>
<evidence type="ECO:0000313" key="4">
    <source>
        <dbReference type="WBParaSite" id="ACOC_0000049301-mRNA-1"/>
    </source>
</evidence>
<gene>
    <name evidence="2" type="ORF">ACOC_LOCUS494</name>
</gene>
<dbReference type="AlphaFoldDB" id="A0A158PDB3"/>
<evidence type="ECO:0000313" key="3">
    <source>
        <dbReference type="Proteomes" id="UP000267027"/>
    </source>
</evidence>
<feature type="compositionally biased region" description="Basic and acidic residues" evidence="1">
    <location>
        <begin position="192"/>
        <end position="201"/>
    </location>
</feature>
<dbReference type="InterPro" id="IPR019002">
    <property type="entry name" value="Ribosome_biogenesis_Nop16"/>
</dbReference>
<dbReference type="OMA" id="NHRTHIT"/>
<proteinExistence type="predicted"/>
<accession>A0A158PDB3</accession>
<protein>
    <submittedName>
        <fullName evidence="4">J domain-containing protein</fullName>
    </submittedName>
</protein>
<keyword evidence="3" id="KW-1185">Reference proteome</keyword>
<evidence type="ECO:0000256" key="1">
    <source>
        <dbReference type="SAM" id="MobiDB-lite"/>
    </source>
</evidence>
<dbReference type="Pfam" id="PF09420">
    <property type="entry name" value="Nop16"/>
    <property type="match status" value="1"/>
</dbReference>
<dbReference type="Proteomes" id="UP000267027">
    <property type="component" value="Unassembled WGS sequence"/>
</dbReference>
<reference evidence="2 3" key="2">
    <citation type="submission" date="2018-11" db="EMBL/GenBank/DDBJ databases">
        <authorList>
            <consortium name="Pathogen Informatics"/>
        </authorList>
    </citation>
    <scope>NUCLEOTIDE SEQUENCE [LARGE SCALE GENOMIC DNA]</scope>
    <source>
        <strain evidence="2 3">Costa Rica</strain>
    </source>
</reference>
<dbReference type="OrthoDB" id="285729at2759"/>
<dbReference type="STRING" id="334426.A0A158PDB3"/>
<sequence length="548" mass="62682">MKPPLSALYKAHTLIYSPEVAMRKQASGIKNISLLKEQHLRKLFSVNDEEYAHRAEKKKEKKLLAKRNNDEIRRLEQERKENEREKRRLKRDGEKKRKEELEHQKRQEMQKKEMKVQKEVAKKQELESKAAEKAKKEQEVVNKEKENTINAEKLNESEQGVTKERPSQTDKRTAPFSSSEEEVEKKRKKKETKPSDIKDTSTKVADVTASKTTTNEDVYEDGKHAKKKGGKKKKTSESDSGFHNDDRETVVTNDVPHVDVQNIHKPHEKPREVIQVQEETETKMDENESMEFANGDMVHAKDLTCVSEPASHAEMLNLGLVDESSSKTNEHMETNDQHGELAEDHLPSVTISPDLVNPQKVDGEKTPLSIQVEEMPAQIKESEKTTGHTTTSTSPTQFAQNVDKLVAHVYTNIMHSTTGGDPTMKTTEEAQLNVVSEKKSGASTNHRTHITPLPIEQHHFSRPTTPSSRDRLYKLLPKDIIFCSGLIDSYGEDYVAMAADPRNVYKENARGIQRKIRIFKESPHYQTYLRAKKESRPIEDILAEENQT</sequence>
<feature type="region of interest" description="Disordered" evidence="1">
    <location>
        <begin position="75"/>
        <end position="273"/>
    </location>
</feature>
<dbReference type="EMBL" id="UYYA01000049">
    <property type="protein sequence ID" value="VDM52079.1"/>
    <property type="molecule type" value="Genomic_DNA"/>
</dbReference>
<feature type="compositionally biased region" description="Basic and acidic residues" evidence="1">
    <location>
        <begin position="235"/>
        <end position="249"/>
    </location>
</feature>
<feature type="compositionally biased region" description="Basic and acidic residues" evidence="1">
    <location>
        <begin position="75"/>
        <end position="173"/>
    </location>
</feature>
<feature type="compositionally biased region" description="Basic residues" evidence="1">
    <location>
        <begin position="224"/>
        <end position="234"/>
    </location>
</feature>
<organism evidence="4">
    <name type="scientific">Angiostrongylus costaricensis</name>
    <name type="common">Nematode worm</name>
    <dbReference type="NCBI Taxonomy" id="334426"/>
    <lineage>
        <taxon>Eukaryota</taxon>
        <taxon>Metazoa</taxon>
        <taxon>Ecdysozoa</taxon>
        <taxon>Nematoda</taxon>
        <taxon>Chromadorea</taxon>
        <taxon>Rhabditida</taxon>
        <taxon>Rhabditina</taxon>
        <taxon>Rhabditomorpha</taxon>
        <taxon>Strongyloidea</taxon>
        <taxon>Metastrongylidae</taxon>
        <taxon>Angiostrongylus</taxon>
    </lineage>
</organism>